<dbReference type="EMBL" id="JAHUTJ010032852">
    <property type="protein sequence ID" value="MED6276290.1"/>
    <property type="molecule type" value="Genomic_DNA"/>
</dbReference>
<feature type="coiled-coil region" evidence="1">
    <location>
        <begin position="22"/>
        <end position="77"/>
    </location>
</feature>
<comment type="caution">
    <text evidence="2">The sequence shown here is derived from an EMBL/GenBank/DDBJ whole genome shotgun (WGS) entry which is preliminary data.</text>
</comment>
<evidence type="ECO:0000313" key="2">
    <source>
        <dbReference type="EMBL" id="MED6276290.1"/>
    </source>
</evidence>
<dbReference type="PANTHER" id="PTHR17608">
    <property type="entry name" value="GENETIC SUPPRESSOR ELEMENT 1"/>
    <property type="match status" value="1"/>
</dbReference>
<dbReference type="InterPro" id="IPR042337">
    <property type="entry name" value="GSE1"/>
</dbReference>
<name>A0ABU7DPC1_9TELE</name>
<dbReference type="PANTHER" id="PTHR17608:SF4">
    <property type="entry name" value="GENETIC SUPPRESSOR ELEMENT 1"/>
    <property type="match status" value="1"/>
</dbReference>
<sequence length="103" mass="12229">MMKNRKKLQGSGRALKLFLRRTRKWNIERQVLQSQCKRLEAQNYNLTRTAEQLSLTVGELMSQRQKVREEGDRLQAQLEHFRRCLTLPNVHWGRSQVNGQAPR</sequence>
<accession>A0ABU7DPC1</accession>
<protein>
    <submittedName>
        <fullName evidence="2">Uncharacterized protein</fullName>
    </submittedName>
</protein>
<evidence type="ECO:0000256" key="1">
    <source>
        <dbReference type="SAM" id="Coils"/>
    </source>
</evidence>
<reference evidence="2 3" key="1">
    <citation type="submission" date="2021-06" db="EMBL/GenBank/DDBJ databases">
        <authorList>
            <person name="Palmer J.M."/>
        </authorList>
    </citation>
    <scope>NUCLEOTIDE SEQUENCE [LARGE SCALE GENOMIC DNA]</scope>
    <source>
        <strain evidence="2 3">CL_MEX2019</strain>
        <tissue evidence="2">Muscle</tissue>
    </source>
</reference>
<gene>
    <name evidence="2" type="ORF">CHARACLAT_001639</name>
</gene>
<evidence type="ECO:0000313" key="3">
    <source>
        <dbReference type="Proteomes" id="UP001352852"/>
    </source>
</evidence>
<proteinExistence type="predicted"/>
<dbReference type="Proteomes" id="UP001352852">
    <property type="component" value="Unassembled WGS sequence"/>
</dbReference>
<keyword evidence="1" id="KW-0175">Coiled coil</keyword>
<organism evidence="2 3">
    <name type="scientific">Characodon lateralis</name>
    <dbReference type="NCBI Taxonomy" id="208331"/>
    <lineage>
        <taxon>Eukaryota</taxon>
        <taxon>Metazoa</taxon>
        <taxon>Chordata</taxon>
        <taxon>Craniata</taxon>
        <taxon>Vertebrata</taxon>
        <taxon>Euteleostomi</taxon>
        <taxon>Actinopterygii</taxon>
        <taxon>Neopterygii</taxon>
        <taxon>Teleostei</taxon>
        <taxon>Neoteleostei</taxon>
        <taxon>Acanthomorphata</taxon>
        <taxon>Ovalentaria</taxon>
        <taxon>Atherinomorphae</taxon>
        <taxon>Cyprinodontiformes</taxon>
        <taxon>Goodeidae</taxon>
        <taxon>Characodon</taxon>
    </lineage>
</organism>
<keyword evidence="3" id="KW-1185">Reference proteome</keyword>